<dbReference type="Proteomes" id="UP001595075">
    <property type="component" value="Unassembled WGS sequence"/>
</dbReference>
<dbReference type="EMBL" id="JAZHXI010000005">
    <property type="protein sequence ID" value="KAL2071281.1"/>
    <property type="molecule type" value="Genomic_DNA"/>
</dbReference>
<accession>A0ABR4CQ00</accession>
<keyword evidence="2" id="KW-1185">Reference proteome</keyword>
<proteinExistence type="predicted"/>
<protein>
    <submittedName>
        <fullName evidence="1">Uncharacterized protein</fullName>
    </submittedName>
</protein>
<sequence length="104" mass="11188">MAGLVLDASRVLFGVPHAGYSVWESETVIGIGVFSALALRCNASCSGSKLLEPDSRSNEEWKEGRKEGVNISFGSGDIHSILSLKVDGVFFFYLGMGYALHALF</sequence>
<organism evidence="1 2">
    <name type="scientific">Oculimacula yallundae</name>
    <dbReference type="NCBI Taxonomy" id="86028"/>
    <lineage>
        <taxon>Eukaryota</taxon>
        <taxon>Fungi</taxon>
        <taxon>Dikarya</taxon>
        <taxon>Ascomycota</taxon>
        <taxon>Pezizomycotina</taxon>
        <taxon>Leotiomycetes</taxon>
        <taxon>Helotiales</taxon>
        <taxon>Ploettnerulaceae</taxon>
        <taxon>Oculimacula</taxon>
    </lineage>
</organism>
<evidence type="ECO:0000313" key="1">
    <source>
        <dbReference type="EMBL" id="KAL2071281.1"/>
    </source>
</evidence>
<gene>
    <name evidence="1" type="ORF">VTL71DRAFT_12516</name>
</gene>
<evidence type="ECO:0000313" key="2">
    <source>
        <dbReference type="Proteomes" id="UP001595075"/>
    </source>
</evidence>
<name>A0ABR4CQ00_9HELO</name>
<comment type="caution">
    <text evidence="1">The sequence shown here is derived from an EMBL/GenBank/DDBJ whole genome shotgun (WGS) entry which is preliminary data.</text>
</comment>
<reference evidence="1 2" key="1">
    <citation type="journal article" date="2024" name="Commun. Biol.">
        <title>Comparative genomic analysis of thermophilic fungi reveals convergent evolutionary adaptations and gene losses.</title>
        <authorList>
            <person name="Steindorff A.S."/>
            <person name="Aguilar-Pontes M.V."/>
            <person name="Robinson A.J."/>
            <person name="Andreopoulos B."/>
            <person name="LaButti K."/>
            <person name="Kuo A."/>
            <person name="Mondo S."/>
            <person name="Riley R."/>
            <person name="Otillar R."/>
            <person name="Haridas S."/>
            <person name="Lipzen A."/>
            <person name="Grimwood J."/>
            <person name="Schmutz J."/>
            <person name="Clum A."/>
            <person name="Reid I.D."/>
            <person name="Moisan M.C."/>
            <person name="Butler G."/>
            <person name="Nguyen T.T.M."/>
            <person name="Dewar K."/>
            <person name="Conant G."/>
            <person name="Drula E."/>
            <person name="Henrissat B."/>
            <person name="Hansel C."/>
            <person name="Singer S."/>
            <person name="Hutchinson M.I."/>
            <person name="de Vries R.P."/>
            <person name="Natvig D.O."/>
            <person name="Powell A.J."/>
            <person name="Tsang A."/>
            <person name="Grigoriev I.V."/>
        </authorList>
    </citation>
    <scope>NUCLEOTIDE SEQUENCE [LARGE SCALE GENOMIC DNA]</scope>
    <source>
        <strain evidence="1 2">CBS 494.80</strain>
    </source>
</reference>